<proteinExistence type="inferred from homology"/>
<dbReference type="SMART" id="SM01211">
    <property type="entry name" value="GATase_5"/>
    <property type="match status" value="1"/>
</dbReference>
<gene>
    <name evidence="8 10" type="primary">purQ</name>
    <name evidence="10" type="ORF">HAU20_01230</name>
    <name evidence="9" type="ORF">HAU43_00245</name>
</gene>
<keyword evidence="1 8" id="KW-0963">Cytoplasm</keyword>
<dbReference type="InterPro" id="IPR029062">
    <property type="entry name" value="Class_I_gatase-like"/>
</dbReference>
<evidence type="ECO:0000313" key="10">
    <source>
        <dbReference type="EMBL" id="MBJ7638045.1"/>
    </source>
</evidence>
<dbReference type="CDD" id="cd01740">
    <property type="entry name" value="GATase1_FGAR_AT"/>
    <property type="match status" value="1"/>
</dbReference>
<dbReference type="PANTHER" id="PTHR47552:SF1">
    <property type="entry name" value="PHOSPHORIBOSYLFORMYLGLYCINAMIDINE SYNTHASE SUBUNIT PURQ"/>
    <property type="match status" value="1"/>
</dbReference>
<keyword evidence="11" id="KW-1185">Reference proteome</keyword>
<feature type="active site" evidence="8">
    <location>
        <position position="194"/>
    </location>
</feature>
<comment type="function">
    <text evidence="8">Part of the phosphoribosylformylglycinamidine synthase complex involved in the purines biosynthetic pathway. Catalyzes the ATP-dependent conversion of formylglycinamide ribonucleotide (FGAR) and glutamine to yield formylglycinamidine ribonucleotide (FGAM) and glutamate. The FGAM synthase complex is composed of three subunits. PurQ produces an ammonia molecule by converting glutamine to glutamate. PurL transfers the ammonia molecule to FGAR to form FGAM in an ATP-dependent manner. PurS interacts with PurQ and PurL and is thought to assist in the transfer of the ammonia molecule from PurQ to PurL.</text>
</comment>
<comment type="catalytic activity">
    <reaction evidence="8">
        <text>N(2)-formyl-N(1)-(5-phospho-beta-D-ribosyl)glycinamide + L-glutamine + ATP + H2O = 2-formamido-N(1)-(5-O-phospho-beta-D-ribosyl)acetamidine + L-glutamate + ADP + phosphate + H(+)</text>
        <dbReference type="Rhea" id="RHEA:17129"/>
        <dbReference type="ChEBI" id="CHEBI:15377"/>
        <dbReference type="ChEBI" id="CHEBI:15378"/>
        <dbReference type="ChEBI" id="CHEBI:29985"/>
        <dbReference type="ChEBI" id="CHEBI:30616"/>
        <dbReference type="ChEBI" id="CHEBI:43474"/>
        <dbReference type="ChEBI" id="CHEBI:58359"/>
        <dbReference type="ChEBI" id="CHEBI:147286"/>
        <dbReference type="ChEBI" id="CHEBI:147287"/>
        <dbReference type="ChEBI" id="CHEBI:456216"/>
        <dbReference type="EC" id="6.3.5.3"/>
    </reaction>
</comment>
<evidence type="ECO:0000256" key="5">
    <source>
        <dbReference type="ARBA" id="ARBA00022801"/>
    </source>
</evidence>
<keyword evidence="7 8" id="KW-0315">Glutamine amidotransferase</keyword>
<feature type="active site" evidence="8">
    <location>
        <position position="192"/>
    </location>
</feature>
<dbReference type="Pfam" id="PF13507">
    <property type="entry name" value="GATase_5"/>
    <property type="match status" value="1"/>
</dbReference>
<dbReference type="EC" id="3.5.1.2" evidence="8"/>
<dbReference type="PANTHER" id="PTHR47552">
    <property type="entry name" value="PHOSPHORIBOSYLFORMYLGLYCINAMIDINE SYNTHASE SUBUNIT PURQ"/>
    <property type="match status" value="1"/>
</dbReference>
<comment type="pathway">
    <text evidence="8">Purine metabolism; IMP biosynthesis via de novo pathway; 5-amino-1-(5-phospho-D-ribosyl)imidazole from N(2)-formyl-N(1)-(5-phospho-D-ribosyl)glycinamide: step 1/2.</text>
</comment>
<dbReference type="EMBL" id="JAAOCX010000001">
    <property type="protein sequence ID" value="MBJ7631544.1"/>
    <property type="molecule type" value="Genomic_DNA"/>
</dbReference>
<dbReference type="PROSITE" id="PS51273">
    <property type="entry name" value="GATASE_TYPE_1"/>
    <property type="match status" value="1"/>
</dbReference>
<evidence type="ECO:0000256" key="7">
    <source>
        <dbReference type="ARBA" id="ARBA00022962"/>
    </source>
</evidence>
<evidence type="ECO:0000256" key="8">
    <source>
        <dbReference type="HAMAP-Rule" id="MF_00421"/>
    </source>
</evidence>
<sequence length="225" mass="24442">MKAAVVRFPGSNCDFDMYYALQDFGVDVAFVDEKATSLAGFDAVFLPGGFSYGDYLRTGAVARFAPVMDAVRAAADDHKLVVGICNGFQILTEAGLLPGQLMMNEHPGFICDEVPLEIVNQTSRFSKAYETQTVTLPVAHGEGRYVADEATLEALHDNNQIIFKYRTNVNGSMDQIAGISNRNGNVFGMMPHPERAVDALLGNTDGQAFFKSLLTPIMTEALVTE</sequence>
<organism evidence="10 11">
    <name type="scientific">Weissella confusa</name>
    <name type="common">Lactobacillus confusus</name>
    <dbReference type="NCBI Taxonomy" id="1583"/>
    <lineage>
        <taxon>Bacteria</taxon>
        <taxon>Bacillati</taxon>
        <taxon>Bacillota</taxon>
        <taxon>Bacilli</taxon>
        <taxon>Lactobacillales</taxon>
        <taxon>Lactobacillaceae</taxon>
        <taxon>Weissella</taxon>
    </lineage>
</organism>
<protein>
    <recommendedName>
        <fullName evidence="8">Phosphoribosylformylglycinamidine synthase subunit PurQ</fullName>
        <shortName evidence="8">FGAM synthase</shortName>
        <ecNumber evidence="8">6.3.5.3</ecNumber>
    </recommendedName>
    <alternativeName>
        <fullName evidence="8">Formylglycinamide ribonucleotide amidotransferase subunit I</fullName>
        <shortName evidence="8">FGAR amidotransferase I</shortName>
        <shortName evidence="8">FGAR-AT I</shortName>
    </alternativeName>
    <alternativeName>
        <fullName evidence="8">Glutaminase PurQ</fullName>
        <ecNumber evidence="8">3.5.1.2</ecNumber>
    </alternativeName>
    <alternativeName>
        <fullName evidence="8">Phosphoribosylformylglycinamidine synthase subunit I</fullName>
    </alternativeName>
</protein>
<dbReference type="RefSeq" id="WP_003608194.1">
    <property type="nucleotide sequence ID" value="NZ_ALXH01000032.1"/>
</dbReference>
<evidence type="ECO:0000256" key="6">
    <source>
        <dbReference type="ARBA" id="ARBA00022840"/>
    </source>
</evidence>
<dbReference type="GO" id="GO:0004642">
    <property type="term" value="F:phosphoribosylformylglycinamidine synthase activity"/>
    <property type="evidence" value="ECO:0007669"/>
    <property type="project" value="UniProtKB-UniRule"/>
</dbReference>
<dbReference type="SUPFAM" id="SSF52317">
    <property type="entry name" value="Class I glutamine amidotransferase-like"/>
    <property type="match status" value="1"/>
</dbReference>
<comment type="subunit">
    <text evidence="8">Part of the FGAM synthase complex composed of 1 PurL, 1 PurQ and 2 PurS subunits.</text>
</comment>
<dbReference type="EC" id="6.3.5.3" evidence="8"/>
<dbReference type="InterPro" id="IPR010075">
    <property type="entry name" value="PRibForGlyAmidine_synth_PurQ"/>
</dbReference>
<keyword evidence="3 8" id="KW-0547">Nucleotide-binding</keyword>
<dbReference type="Proteomes" id="UP000728106">
    <property type="component" value="Unassembled WGS sequence"/>
</dbReference>
<keyword evidence="2 8" id="KW-0436">Ligase</keyword>
<dbReference type="EMBL" id="JAAOCP010000001">
    <property type="protein sequence ID" value="MBJ7638045.1"/>
    <property type="molecule type" value="Genomic_DNA"/>
</dbReference>
<accession>A0A4Z0RK76</accession>
<evidence type="ECO:0000256" key="2">
    <source>
        <dbReference type="ARBA" id="ARBA00022598"/>
    </source>
</evidence>
<dbReference type="NCBIfam" id="NF002957">
    <property type="entry name" value="PRK03619.1"/>
    <property type="match status" value="1"/>
</dbReference>
<dbReference type="Proteomes" id="UP000808038">
    <property type="component" value="Unassembled WGS sequence"/>
</dbReference>
<dbReference type="PIRSF" id="PIRSF001586">
    <property type="entry name" value="FGAM_synth_I"/>
    <property type="match status" value="1"/>
</dbReference>
<reference evidence="10 11" key="2">
    <citation type="journal article" date="2021" name="Int. J. Food Microbiol.">
        <title>Safety demonstration of a microbial species for use in the food chain: Weissella confusa.</title>
        <authorList>
            <person name="Bourdichon F."/>
            <person name="Patrone V."/>
            <person name="Fontana A."/>
            <person name="Milani G."/>
            <person name="Morelli L."/>
        </authorList>
    </citation>
    <scope>NUCLEOTIDE SEQUENCE [LARGE SCALE GENOMIC DNA]</scope>
    <source>
        <strain evidence="9">CCUG 30943</strain>
        <strain evidence="10 11">CCUG 43002</strain>
    </source>
</reference>
<dbReference type="HAMAP" id="MF_00421">
    <property type="entry name" value="PurQ"/>
    <property type="match status" value="1"/>
</dbReference>
<dbReference type="Gene3D" id="3.40.50.880">
    <property type="match status" value="1"/>
</dbReference>
<dbReference type="NCBIfam" id="TIGR01737">
    <property type="entry name" value="FGAM_synth_I"/>
    <property type="match status" value="1"/>
</dbReference>
<comment type="caution">
    <text evidence="10">The sequence shown here is derived from an EMBL/GenBank/DDBJ whole genome shotgun (WGS) entry which is preliminary data.</text>
</comment>
<evidence type="ECO:0000313" key="9">
    <source>
        <dbReference type="EMBL" id="MBJ7631544.1"/>
    </source>
</evidence>
<keyword evidence="5 8" id="KW-0378">Hydrolase</keyword>
<dbReference type="AlphaFoldDB" id="A0A4Z0RK76"/>
<dbReference type="GO" id="GO:0004359">
    <property type="term" value="F:glutaminase activity"/>
    <property type="evidence" value="ECO:0007669"/>
    <property type="project" value="UniProtKB-EC"/>
</dbReference>
<keyword evidence="6 8" id="KW-0067">ATP-binding</keyword>
<reference evidence="10" key="1">
    <citation type="submission" date="2020-02" db="EMBL/GenBank/DDBJ databases">
        <authorList>
            <person name="Fontana A."/>
            <person name="Patrone V."/>
            <person name="Morelli L."/>
        </authorList>
    </citation>
    <scope>NUCLEOTIDE SEQUENCE</scope>
    <source>
        <strain evidence="9">CCUG 30943</strain>
        <strain evidence="10">CCUG 43002</strain>
    </source>
</reference>
<dbReference type="GO" id="GO:0005737">
    <property type="term" value="C:cytoplasm"/>
    <property type="evidence" value="ECO:0007669"/>
    <property type="project" value="UniProtKB-SubCell"/>
</dbReference>
<evidence type="ECO:0000256" key="3">
    <source>
        <dbReference type="ARBA" id="ARBA00022741"/>
    </source>
</evidence>
<feature type="active site" description="Nucleophile" evidence="8">
    <location>
        <position position="85"/>
    </location>
</feature>
<dbReference type="GeneID" id="57978467"/>
<dbReference type="GO" id="GO:0005524">
    <property type="term" value="F:ATP binding"/>
    <property type="evidence" value="ECO:0007669"/>
    <property type="project" value="UniProtKB-KW"/>
</dbReference>
<comment type="subcellular location">
    <subcellularLocation>
        <location evidence="8">Cytoplasm</location>
    </subcellularLocation>
</comment>
<comment type="catalytic activity">
    <reaction evidence="8">
        <text>L-glutamine + H2O = L-glutamate + NH4(+)</text>
        <dbReference type="Rhea" id="RHEA:15889"/>
        <dbReference type="ChEBI" id="CHEBI:15377"/>
        <dbReference type="ChEBI" id="CHEBI:28938"/>
        <dbReference type="ChEBI" id="CHEBI:29985"/>
        <dbReference type="ChEBI" id="CHEBI:58359"/>
        <dbReference type="EC" id="3.5.1.2"/>
    </reaction>
</comment>
<keyword evidence="4 8" id="KW-0658">Purine biosynthesis</keyword>
<evidence type="ECO:0000313" key="11">
    <source>
        <dbReference type="Proteomes" id="UP000728106"/>
    </source>
</evidence>
<dbReference type="GO" id="GO:0006189">
    <property type="term" value="P:'de novo' IMP biosynthetic process"/>
    <property type="evidence" value="ECO:0007669"/>
    <property type="project" value="UniProtKB-UniRule"/>
</dbReference>
<name>A0A4Z0RK76_WEICO</name>
<evidence type="ECO:0000256" key="4">
    <source>
        <dbReference type="ARBA" id="ARBA00022755"/>
    </source>
</evidence>
<evidence type="ECO:0000256" key="1">
    <source>
        <dbReference type="ARBA" id="ARBA00022490"/>
    </source>
</evidence>